<dbReference type="GO" id="GO:0005739">
    <property type="term" value="C:mitochondrion"/>
    <property type="evidence" value="ECO:0007669"/>
    <property type="project" value="TreeGrafter"/>
</dbReference>
<evidence type="ECO:0000313" key="5">
    <source>
        <dbReference type="Proteomes" id="UP000243217"/>
    </source>
</evidence>
<dbReference type="Proteomes" id="UP000243217">
    <property type="component" value="Unassembled WGS sequence"/>
</dbReference>
<dbReference type="GO" id="GO:0051087">
    <property type="term" value="F:protein-folding chaperone binding"/>
    <property type="evidence" value="ECO:0007669"/>
    <property type="project" value="TreeGrafter"/>
</dbReference>
<gene>
    <name evidence="4" type="ORF">THRCLA_22530</name>
</gene>
<accession>A0A1V9YXX2</accession>
<evidence type="ECO:0000313" key="4">
    <source>
        <dbReference type="EMBL" id="OQR90596.1"/>
    </source>
</evidence>
<evidence type="ECO:0000256" key="3">
    <source>
        <dbReference type="RuleBase" id="RU003479"/>
    </source>
</evidence>
<evidence type="ECO:0000256" key="1">
    <source>
        <dbReference type="ARBA" id="ARBA00006975"/>
    </source>
</evidence>
<dbReference type="InterPro" id="IPR020818">
    <property type="entry name" value="Chaperonin_GroES"/>
</dbReference>
<dbReference type="GO" id="GO:0046872">
    <property type="term" value="F:metal ion binding"/>
    <property type="evidence" value="ECO:0007669"/>
    <property type="project" value="TreeGrafter"/>
</dbReference>
<dbReference type="EMBL" id="JNBS01002513">
    <property type="protein sequence ID" value="OQR90596.1"/>
    <property type="molecule type" value="Genomic_DNA"/>
</dbReference>
<dbReference type="PANTHER" id="PTHR10772:SF0">
    <property type="entry name" value="10 KDA HEAT SHOCK PROTEIN, MITOCHONDRIAL"/>
    <property type="match status" value="1"/>
</dbReference>
<dbReference type="GO" id="GO:0005524">
    <property type="term" value="F:ATP binding"/>
    <property type="evidence" value="ECO:0007669"/>
    <property type="project" value="InterPro"/>
</dbReference>
<dbReference type="Pfam" id="PF00166">
    <property type="entry name" value="Cpn10"/>
    <property type="match status" value="1"/>
</dbReference>
<sequence>MSSLRKLLPLGNRVLIKKAEPVLKTAGGIYLPDSAKTTQNEGEVVAVGPGARNHEGTVIPVSVAVGDKVLLPEYGSTVLKLGEEEFHLFRDEDILGKFN</sequence>
<comment type="similarity">
    <text evidence="1 3">Belongs to the GroES chaperonin family.</text>
</comment>
<dbReference type="STRING" id="74557.A0A1V9YXX2"/>
<reference evidence="4 5" key="1">
    <citation type="journal article" date="2014" name="Genome Biol. Evol.">
        <title>The secreted proteins of Achlya hypogyna and Thraustotheca clavata identify the ancestral oomycete secretome and reveal gene acquisitions by horizontal gene transfer.</title>
        <authorList>
            <person name="Misner I."/>
            <person name="Blouin N."/>
            <person name="Leonard G."/>
            <person name="Richards T.A."/>
            <person name="Lane C.E."/>
        </authorList>
    </citation>
    <scope>NUCLEOTIDE SEQUENCE [LARGE SCALE GENOMIC DNA]</scope>
    <source>
        <strain evidence="4 5">ATCC 34112</strain>
    </source>
</reference>
<proteinExistence type="inferred from homology"/>
<protein>
    <submittedName>
        <fullName evidence="4">10 kDa chaperonin</fullName>
    </submittedName>
</protein>
<keyword evidence="5" id="KW-1185">Reference proteome</keyword>
<organism evidence="4 5">
    <name type="scientific">Thraustotheca clavata</name>
    <dbReference type="NCBI Taxonomy" id="74557"/>
    <lineage>
        <taxon>Eukaryota</taxon>
        <taxon>Sar</taxon>
        <taxon>Stramenopiles</taxon>
        <taxon>Oomycota</taxon>
        <taxon>Saprolegniomycetes</taxon>
        <taxon>Saprolegniales</taxon>
        <taxon>Achlyaceae</taxon>
        <taxon>Thraustotheca</taxon>
    </lineage>
</organism>
<dbReference type="InterPro" id="IPR011032">
    <property type="entry name" value="GroES-like_sf"/>
</dbReference>
<dbReference type="HAMAP" id="MF_00580">
    <property type="entry name" value="CH10"/>
    <property type="match status" value="1"/>
</dbReference>
<keyword evidence="2 3" id="KW-0143">Chaperone</keyword>
<dbReference type="PRINTS" id="PR00297">
    <property type="entry name" value="CHAPERONIN10"/>
</dbReference>
<dbReference type="SUPFAM" id="SSF50129">
    <property type="entry name" value="GroES-like"/>
    <property type="match status" value="1"/>
</dbReference>
<dbReference type="SMART" id="SM00883">
    <property type="entry name" value="Cpn10"/>
    <property type="match status" value="1"/>
</dbReference>
<dbReference type="Gene3D" id="2.30.33.40">
    <property type="entry name" value="GroES chaperonin"/>
    <property type="match status" value="1"/>
</dbReference>
<comment type="caution">
    <text evidence="4">The sequence shown here is derived from an EMBL/GenBank/DDBJ whole genome shotgun (WGS) entry which is preliminary data.</text>
</comment>
<dbReference type="GO" id="GO:0044183">
    <property type="term" value="F:protein folding chaperone"/>
    <property type="evidence" value="ECO:0007669"/>
    <property type="project" value="InterPro"/>
</dbReference>
<name>A0A1V9YXX2_9STRA</name>
<dbReference type="FunFam" id="2.30.33.40:FF:000002">
    <property type="entry name" value="10 kDa chaperonin, mitochondrial"/>
    <property type="match status" value="1"/>
</dbReference>
<dbReference type="CDD" id="cd00320">
    <property type="entry name" value="cpn10"/>
    <property type="match status" value="1"/>
</dbReference>
<dbReference type="AlphaFoldDB" id="A0A1V9YXX2"/>
<dbReference type="PROSITE" id="PS00681">
    <property type="entry name" value="CHAPERONINS_CPN10"/>
    <property type="match status" value="1"/>
</dbReference>
<evidence type="ECO:0000256" key="2">
    <source>
        <dbReference type="ARBA" id="ARBA00023186"/>
    </source>
</evidence>
<dbReference type="GO" id="GO:0051082">
    <property type="term" value="F:unfolded protein binding"/>
    <property type="evidence" value="ECO:0007669"/>
    <property type="project" value="TreeGrafter"/>
</dbReference>
<dbReference type="InterPro" id="IPR018369">
    <property type="entry name" value="Chaprnonin_Cpn10_CS"/>
</dbReference>
<dbReference type="PANTHER" id="PTHR10772">
    <property type="entry name" value="10 KDA HEAT SHOCK PROTEIN"/>
    <property type="match status" value="1"/>
</dbReference>
<dbReference type="InterPro" id="IPR037124">
    <property type="entry name" value="Chaperonin_GroES_sf"/>
</dbReference>
<dbReference type="OrthoDB" id="184876at2759"/>